<evidence type="ECO:0000313" key="1">
    <source>
        <dbReference type="EMBL" id="HIY88016.1"/>
    </source>
</evidence>
<protein>
    <submittedName>
        <fullName evidence="1">Uncharacterized protein</fullName>
    </submittedName>
</protein>
<gene>
    <name evidence="1" type="ORF">H9824_04840</name>
</gene>
<reference evidence="1" key="1">
    <citation type="journal article" date="2021" name="PeerJ">
        <title>Extensive microbial diversity within the chicken gut microbiome revealed by metagenomics and culture.</title>
        <authorList>
            <person name="Gilroy R."/>
            <person name="Ravi A."/>
            <person name="Getino M."/>
            <person name="Pursley I."/>
            <person name="Horton D.L."/>
            <person name="Alikhan N.F."/>
            <person name="Baker D."/>
            <person name="Gharbi K."/>
            <person name="Hall N."/>
            <person name="Watson M."/>
            <person name="Adriaenssens E.M."/>
            <person name="Foster-Nyarko E."/>
            <person name="Jarju S."/>
            <person name="Secka A."/>
            <person name="Antonio M."/>
            <person name="Oren A."/>
            <person name="Chaudhuri R.R."/>
            <person name="La Ragione R."/>
            <person name="Hildebrand F."/>
            <person name="Pallen M.J."/>
        </authorList>
    </citation>
    <scope>NUCLEOTIDE SEQUENCE</scope>
    <source>
        <strain evidence="1">Gambia2-208</strain>
    </source>
</reference>
<organism evidence="1 2">
    <name type="scientific">Candidatus Bacteroides pullicola</name>
    <dbReference type="NCBI Taxonomy" id="2838475"/>
    <lineage>
        <taxon>Bacteria</taxon>
        <taxon>Pseudomonadati</taxon>
        <taxon>Bacteroidota</taxon>
        <taxon>Bacteroidia</taxon>
        <taxon>Bacteroidales</taxon>
        <taxon>Bacteroidaceae</taxon>
        <taxon>Bacteroides</taxon>
    </lineage>
</organism>
<comment type="caution">
    <text evidence="1">The sequence shown here is derived from an EMBL/GenBank/DDBJ whole genome shotgun (WGS) entry which is preliminary data.</text>
</comment>
<dbReference type="Proteomes" id="UP000886851">
    <property type="component" value="Unassembled WGS sequence"/>
</dbReference>
<sequence>MATYYGKKYKLLELRHRVKEVILATRIALKSNELGKPVSRQPLHVAMVDGESFHGGMCDRFKGIISLYAYCKYRSLPFRIRYTYPFKLEDYLSPAVYDWTLHEREYTDNPLYSRILYMRGEHTAARLLKLNARKQIHFYSNRDCLPQINAAYAGKEGQKAFNWGELYRELFKPGPVLAERIQSIKQDLGGDYYAAVFRFQNLLGDFHEYHFKSIHDSAEAEKLIRKCLDALLKLQAEHGDKALLVTSDSVTFLKRASQLDGVHIIPGNLIHIDGQKRHIPKDTYEIYLKSFLDFYVLSEAQKIYRIGTSYMYPSEFPVYAAKVHDIPFESVVI</sequence>
<evidence type="ECO:0000313" key="2">
    <source>
        <dbReference type="Proteomes" id="UP000886851"/>
    </source>
</evidence>
<dbReference type="EMBL" id="DXCV01000036">
    <property type="protein sequence ID" value="HIY88016.1"/>
    <property type="molecule type" value="Genomic_DNA"/>
</dbReference>
<name>A0A9D2CLC4_9BACE</name>
<accession>A0A9D2CLC4</accession>
<proteinExistence type="predicted"/>
<dbReference type="AlphaFoldDB" id="A0A9D2CLC4"/>
<reference evidence="1" key="2">
    <citation type="submission" date="2021-04" db="EMBL/GenBank/DDBJ databases">
        <authorList>
            <person name="Gilroy R."/>
        </authorList>
    </citation>
    <scope>NUCLEOTIDE SEQUENCE</scope>
    <source>
        <strain evidence="1">Gambia2-208</strain>
    </source>
</reference>